<proteinExistence type="predicted"/>
<dbReference type="WBParaSite" id="nRc.2.0.1.t06856-RA">
    <property type="protein sequence ID" value="nRc.2.0.1.t06856-RA"/>
    <property type="gene ID" value="nRc.2.0.1.g06856"/>
</dbReference>
<dbReference type="AlphaFoldDB" id="A0A915I023"/>
<name>A0A915I023_ROMCU</name>
<evidence type="ECO:0000313" key="2">
    <source>
        <dbReference type="WBParaSite" id="nRc.2.0.1.t06856-RA"/>
    </source>
</evidence>
<keyword evidence="1" id="KW-1185">Reference proteome</keyword>
<dbReference type="Proteomes" id="UP000887565">
    <property type="component" value="Unplaced"/>
</dbReference>
<protein>
    <submittedName>
        <fullName evidence="2">Uncharacterized protein</fullName>
    </submittedName>
</protein>
<organism evidence="1 2">
    <name type="scientific">Romanomermis culicivorax</name>
    <name type="common">Nematode worm</name>
    <dbReference type="NCBI Taxonomy" id="13658"/>
    <lineage>
        <taxon>Eukaryota</taxon>
        <taxon>Metazoa</taxon>
        <taxon>Ecdysozoa</taxon>
        <taxon>Nematoda</taxon>
        <taxon>Enoplea</taxon>
        <taxon>Dorylaimia</taxon>
        <taxon>Mermithida</taxon>
        <taxon>Mermithoidea</taxon>
        <taxon>Mermithidae</taxon>
        <taxon>Romanomermis</taxon>
    </lineage>
</organism>
<accession>A0A915I023</accession>
<evidence type="ECO:0000313" key="1">
    <source>
        <dbReference type="Proteomes" id="UP000887565"/>
    </source>
</evidence>
<sequence length="68" mass="7606">MDLRSRVSASDKQFVVIFTTGRDISSIDVNVVRLTVRNAAGAVTGRTGNSAQKFFIMLYGRQRRRTNV</sequence>
<reference evidence="2" key="1">
    <citation type="submission" date="2022-11" db="UniProtKB">
        <authorList>
            <consortium name="WormBaseParasite"/>
        </authorList>
    </citation>
    <scope>IDENTIFICATION</scope>
</reference>